<dbReference type="GO" id="GO:0055085">
    <property type="term" value="P:transmembrane transport"/>
    <property type="evidence" value="ECO:0007669"/>
    <property type="project" value="InterPro"/>
</dbReference>
<evidence type="ECO:0000256" key="4">
    <source>
        <dbReference type="ARBA" id="ARBA00022989"/>
    </source>
</evidence>
<name>A0A4U7N4M5_9RHOB</name>
<dbReference type="OrthoDB" id="8477889at2"/>
<keyword evidence="2" id="KW-1003">Cell membrane</keyword>
<feature type="transmembrane region" description="Helical" evidence="6">
    <location>
        <begin position="12"/>
        <end position="29"/>
    </location>
</feature>
<dbReference type="InterPro" id="IPR030922">
    <property type="entry name" value="LptF"/>
</dbReference>
<dbReference type="GO" id="GO:0015920">
    <property type="term" value="P:lipopolysaccharide transport"/>
    <property type="evidence" value="ECO:0007669"/>
    <property type="project" value="TreeGrafter"/>
</dbReference>
<evidence type="ECO:0000256" key="1">
    <source>
        <dbReference type="ARBA" id="ARBA00004651"/>
    </source>
</evidence>
<keyword evidence="8" id="KW-1185">Reference proteome</keyword>
<dbReference type="Pfam" id="PF03739">
    <property type="entry name" value="LptF_LptG"/>
    <property type="match status" value="1"/>
</dbReference>
<evidence type="ECO:0000256" key="3">
    <source>
        <dbReference type="ARBA" id="ARBA00022692"/>
    </source>
</evidence>
<sequence>MGRFDRYMLSQLLVLFGFFALVLVSVYWVNRAVVLFDQLIANGQNAIVFLEFTALSLPTVIRLVLPMSTFAATVYVTNRLSSESELTVMQATGFSPWRLARPVFLFGVIIAVMMSILTHFLVPSSTAQLSQRQKEVTENVTARLLTEGTFLHPGKGITFYIREITPGGVLKDVFISDRRQRNEVVTYTAAKAYLVNDDDGPKLVMVDGISQILSTSDKRLFTTNFSDFAYDISSMIHRKETVSRGLPHVSTYELLTQTDAIAQEMNVGTGWVVEEVHSRFTQPLTGALAAIVGFATLLLGGYSRFGIWKQIVIAFVLLIVLEMIRNAVADPVRNDADLWPLMYLPVLVGSGLGVLLLSLSSHPIRLRRRATSRATA</sequence>
<keyword evidence="3 6" id="KW-0812">Transmembrane</keyword>
<feature type="transmembrane region" description="Helical" evidence="6">
    <location>
        <begin position="99"/>
        <end position="122"/>
    </location>
</feature>
<feature type="transmembrane region" description="Helical" evidence="6">
    <location>
        <begin position="280"/>
        <end position="299"/>
    </location>
</feature>
<evidence type="ECO:0000256" key="5">
    <source>
        <dbReference type="ARBA" id="ARBA00023136"/>
    </source>
</evidence>
<dbReference type="Proteomes" id="UP000306575">
    <property type="component" value="Unassembled WGS sequence"/>
</dbReference>
<dbReference type="PANTHER" id="PTHR33529">
    <property type="entry name" value="SLR0882 PROTEIN-RELATED"/>
    <property type="match status" value="1"/>
</dbReference>
<evidence type="ECO:0000256" key="6">
    <source>
        <dbReference type="SAM" id="Phobius"/>
    </source>
</evidence>
<proteinExistence type="predicted"/>
<accession>A0A4U7N4M5</accession>
<dbReference type="PANTHER" id="PTHR33529:SF6">
    <property type="entry name" value="YJGP_YJGQ FAMILY PERMEASE"/>
    <property type="match status" value="1"/>
</dbReference>
<dbReference type="EMBL" id="SULI01000009">
    <property type="protein sequence ID" value="TKZ20730.1"/>
    <property type="molecule type" value="Genomic_DNA"/>
</dbReference>
<evidence type="ECO:0000313" key="8">
    <source>
        <dbReference type="Proteomes" id="UP000306575"/>
    </source>
</evidence>
<evidence type="ECO:0000256" key="2">
    <source>
        <dbReference type="ARBA" id="ARBA00022475"/>
    </source>
</evidence>
<dbReference type="AlphaFoldDB" id="A0A4U7N4M5"/>
<keyword evidence="4 6" id="KW-1133">Transmembrane helix</keyword>
<protein>
    <submittedName>
        <fullName evidence="7">LPS export ABC transporter permease LptF</fullName>
    </submittedName>
</protein>
<organism evidence="7 8">
    <name type="scientific">Shimia litoralis</name>
    <dbReference type="NCBI Taxonomy" id="420403"/>
    <lineage>
        <taxon>Bacteria</taxon>
        <taxon>Pseudomonadati</taxon>
        <taxon>Pseudomonadota</taxon>
        <taxon>Alphaproteobacteria</taxon>
        <taxon>Rhodobacterales</taxon>
        <taxon>Roseobacteraceae</taxon>
    </lineage>
</organism>
<dbReference type="NCBIfam" id="TIGR04407">
    <property type="entry name" value="LptF_YjgP"/>
    <property type="match status" value="1"/>
</dbReference>
<keyword evidence="5 6" id="KW-0472">Membrane</keyword>
<evidence type="ECO:0000313" key="7">
    <source>
        <dbReference type="EMBL" id="TKZ20730.1"/>
    </source>
</evidence>
<dbReference type="InterPro" id="IPR005495">
    <property type="entry name" value="LptG/LptF_permease"/>
</dbReference>
<comment type="caution">
    <text evidence="7">The sequence shown here is derived from an EMBL/GenBank/DDBJ whole genome shotgun (WGS) entry which is preliminary data.</text>
</comment>
<gene>
    <name evidence="7" type="primary">lptF</name>
    <name evidence="7" type="ORF">FAP39_09365</name>
</gene>
<reference evidence="7 8" key="1">
    <citation type="submission" date="2019-04" db="EMBL/GenBank/DDBJ databases">
        <title>Genome sequence of Pelagicola litoralis CL-ES2.</title>
        <authorList>
            <person name="Cao J."/>
        </authorList>
    </citation>
    <scope>NUCLEOTIDE SEQUENCE [LARGE SCALE GENOMIC DNA]</scope>
    <source>
        <strain evidence="7 8">CL-ES2</strain>
    </source>
</reference>
<dbReference type="GO" id="GO:0043190">
    <property type="term" value="C:ATP-binding cassette (ABC) transporter complex"/>
    <property type="evidence" value="ECO:0007669"/>
    <property type="project" value="InterPro"/>
</dbReference>
<comment type="subcellular location">
    <subcellularLocation>
        <location evidence="1">Cell membrane</location>
        <topology evidence="1">Multi-pass membrane protein</topology>
    </subcellularLocation>
</comment>
<feature type="transmembrane region" description="Helical" evidence="6">
    <location>
        <begin position="311"/>
        <end position="329"/>
    </location>
</feature>
<feature type="transmembrane region" description="Helical" evidence="6">
    <location>
        <begin position="341"/>
        <end position="359"/>
    </location>
</feature>